<dbReference type="EMBL" id="JANBOI010000521">
    <property type="protein sequence ID" value="KAJ1729988.1"/>
    <property type="molecule type" value="Genomic_DNA"/>
</dbReference>
<organism evidence="4 5">
    <name type="scientific">Coemansia biformis</name>
    <dbReference type="NCBI Taxonomy" id="1286918"/>
    <lineage>
        <taxon>Eukaryota</taxon>
        <taxon>Fungi</taxon>
        <taxon>Fungi incertae sedis</taxon>
        <taxon>Zoopagomycota</taxon>
        <taxon>Kickxellomycotina</taxon>
        <taxon>Kickxellomycetes</taxon>
        <taxon>Kickxellales</taxon>
        <taxon>Kickxellaceae</taxon>
        <taxon>Coemansia</taxon>
    </lineage>
</organism>
<evidence type="ECO:0000256" key="1">
    <source>
        <dbReference type="ARBA" id="ARBA00004496"/>
    </source>
</evidence>
<evidence type="ECO:0000256" key="3">
    <source>
        <dbReference type="SAM" id="MobiDB-lite"/>
    </source>
</evidence>
<evidence type="ECO:0000313" key="5">
    <source>
        <dbReference type="Proteomes" id="UP001143981"/>
    </source>
</evidence>
<dbReference type="GO" id="GO:0005737">
    <property type="term" value="C:cytoplasm"/>
    <property type="evidence" value="ECO:0007669"/>
    <property type="project" value="UniProtKB-SubCell"/>
</dbReference>
<name>A0A9W7Y6W2_9FUNG</name>
<dbReference type="InterPro" id="IPR028133">
    <property type="entry name" value="Dynamitin"/>
</dbReference>
<dbReference type="GO" id="GO:0005869">
    <property type="term" value="C:dynactin complex"/>
    <property type="evidence" value="ECO:0007669"/>
    <property type="project" value="InterPro"/>
</dbReference>
<comment type="caution">
    <text evidence="4">The sequence shown here is derived from an EMBL/GenBank/DDBJ whole genome shotgun (WGS) entry which is preliminary data.</text>
</comment>
<dbReference type="GO" id="GO:0007017">
    <property type="term" value="P:microtubule-based process"/>
    <property type="evidence" value="ECO:0007669"/>
    <property type="project" value="InterPro"/>
</dbReference>
<dbReference type="Pfam" id="PF04912">
    <property type="entry name" value="Dynamitin"/>
    <property type="match status" value="2"/>
</dbReference>
<reference evidence="4" key="1">
    <citation type="submission" date="2022-07" db="EMBL/GenBank/DDBJ databases">
        <title>Phylogenomic reconstructions and comparative analyses of Kickxellomycotina fungi.</title>
        <authorList>
            <person name="Reynolds N.K."/>
            <person name="Stajich J.E."/>
            <person name="Barry K."/>
            <person name="Grigoriev I.V."/>
            <person name="Crous P."/>
            <person name="Smith M.E."/>
        </authorList>
    </citation>
    <scope>NUCLEOTIDE SEQUENCE</scope>
    <source>
        <strain evidence="4">BCRC 34381</strain>
    </source>
</reference>
<dbReference type="OrthoDB" id="4977at2759"/>
<sequence>MSVHAAAKYANLDIDTGQPDVYETPDVPAEDLADSGPAPDAPLSDDISTEPLPAAAAAARFRAVAGDTSGPSALARYQRSLFRALQLESLGGDLEAVAAGSTPAAHLSETPEQRLRRLVYEVQELKAQLAGAASSAAVPRQSVALMRLASDLHDDLAQLAGPPPQALTLLPLGEAPPADLAPRPARAPPPAEAALLERRIAALEATVGAGVEAGGRCLADAVARLRQQLDVLADPQRVDGIHRRVRQALVEMDRLEAAGTQAARTPADAADGARIDPAAARRIDELYDKLAAVDALVELAPATARRLQSLARLHADAAGAAARIGRIEAEQASVGGELAAMRDVAAALRTTMGDNAAALRDNIGHLDARIAGLGDRLAALARS</sequence>
<dbReference type="AlphaFoldDB" id="A0A9W7Y6W2"/>
<feature type="region of interest" description="Disordered" evidence="3">
    <location>
        <begin position="16"/>
        <end position="48"/>
    </location>
</feature>
<proteinExistence type="predicted"/>
<protein>
    <submittedName>
        <fullName evidence="4">Uncharacterized protein</fullName>
    </submittedName>
</protein>
<keyword evidence="5" id="KW-1185">Reference proteome</keyword>
<keyword evidence="2" id="KW-0963">Cytoplasm</keyword>
<dbReference type="PANTHER" id="PTHR15346">
    <property type="entry name" value="DYNACTIN SUBUNIT"/>
    <property type="match status" value="1"/>
</dbReference>
<evidence type="ECO:0000313" key="4">
    <source>
        <dbReference type="EMBL" id="KAJ1729988.1"/>
    </source>
</evidence>
<accession>A0A9W7Y6W2</accession>
<evidence type="ECO:0000256" key="2">
    <source>
        <dbReference type="ARBA" id="ARBA00022490"/>
    </source>
</evidence>
<gene>
    <name evidence="4" type="ORF">LPJ61_003255</name>
</gene>
<comment type="subcellular location">
    <subcellularLocation>
        <location evidence="1">Cytoplasm</location>
    </subcellularLocation>
</comment>
<dbReference type="Proteomes" id="UP001143981">
    <property type="component" value="Unassembled WGS sequence"/>
</dbReference>